<evidence type="ECO:0000313" key="1">
    <source>
        <dbReference type="EMBL" id="CBF80690.1"/>
    </source>
</evidence>
<evidence type="ECO:0000313" key="2">
    <source>
        <dbReference type="Proteomes" id="UP000000560"/>
    </source>
</evidence>
<dbReference type="InParanoid" id="Q5AQF4"/>
<dbReference type="GeneID" id="3684073"/>
<gene>
    <name evidence="1" type="ORF">ANIA_09476</name>
</gene>
<reference evidence="2" key="2">
    <citation type="journal article" date="2009" name="Fungal Genet. Biol.">
        <title>The 2008 update of the Aspergillus nidulans genome annotation: a community effort.</title>
        <authorList>
            <person name="Wortman J.R."/>
            <person name="Gilsenan J.M."/>
            <person name="Joardar V."/>
            <person name="Deegan J."/>
            <person name="Clutterbuck J."/>
            <person name="Andersen M.R."/>
            <person name="Archer D."/>
            <person name="Bencina M."/>
            <person name="Braus G."/>
            <person name="Coutinho P."/>
            <person name="von Dohren H."/>
            <person name="Doonan J."/>
            <person name="Driessen A.J."/>
            <person name="Durek P."/>
            <person name="Espeso E."/>
            <person name="Fekete E."/>
            <person name="Flipphi M."/>
            <person name="Estrada C.G."/>
            <person name="Geysens S."/>
            <person name="Goldman G."/>
            <person name="de Groot P.W."/>
            <person name="Hansen K."/>
            <person name="Harris S.D."/>
            <person name="Heinekamp T."/>
            <person name="Helmstaedt K."/>
            <person name="Henrissat B."/>
            <person name="Hofmann G."/>
            <person name="Homan T."/>
            <person name="Horio T."/>
            <person name="Horiuchi H."/>
            <person name="James S."/>
            <person name="Jones M."/>
            <person name="Karaffa L."/>
            <person name="Karanyi Z."/>
            <person name="Kato M."/>
            <person name="Keller N."/>
            <person name="Kelly D.E."/>
            <person name="Kiel J.A."/>
            <person name="Kim J.M."/>
            <person name="van der Klei I.J."/>
            <person name="Klis F.M."/>
            <person name="Kovalchuk A."/>
            <person name="Krasevec N."/>
            <person name="Kubicek C.P."/>
            <person name="Liu B."/>
            <person name="Maccabe A."/>
            <person name="Meyer V."/>
            <person name="Mirabito P."/>
            <person name="Miskei M."/>
            <person name="Mos M."/>
            <person name="Mullins J."/>
            <person name="Nelson D.R."/>
            <person name="Nielsen J."/>
            <person name="Oakley B.R."/>
            <person name="Osmani S.A."/>
            <person name="Pakula T."/>
            <person name="Paszewski A."/>
            <person name="Paulsen I."/>
            <person name="Pilsyk S."/>
            <person name="Pocsi I."/>
            <person name="Punt P.J."/>
            <person name="Ram A.F."/>
            <person name="Ren Q."/>
            <person name="Robellet X."/>
            <person name="Robson G."/>
            <person name="Seiboth B."/>
            <person name="van Solingen P."/>
            <person name="Specht T."/>
            <person name="Sun J."/>
            <person name="Taheri-Talesh N."/>
            <person name="Takeshita N."/>
            <person name="Ussery D."/>
            <person name="vanKuyk P.A."/>
            <person name="Visser H."/>
            <person name="van de Vondervoort P.J."/>
            <person name="de Vries R.P."/>
            <person name="Walton J."/>
            <person name="Xiang X."/>
            <person name="Xiong Y."/>
            <person name="Zeng A.P."/>
            <person name="Brandt B.W."/>
            <person name="Cornell M.J."/>
            <person name="van den Hondel C.A."/>
            <person name="Visser J."/>
            <person name="Oliver S.G."/>
            <person name="Turner G."/>
        </authorList>
    </citation>
    <scope>GENOME REANNOTATION</scope>
    <source>
        <strain evidence="2">FGSC A4 / ATCC 38163 / CBS 112.46 / NRRL 194 / M139</strain>
    </source>
</reference>
<organism evidence="1 2">
    <name type="scientific">Emericella nidulans (strain FGSC A4 / ATCC 38163 / CBS 112.46 / NRRL 194 / M139)</name>
    <name type="common">Aspergillus nidulans</name>
    <dbReference type="NCBI Taxonomy" id="227321"/>
    <lineage>
        <taxon>Eukaryota</taxon>
        <taxon>Fungi</taxon>
        <taxon>Dikarya</taxon>
        <taxon>Ascomycota</taxon>
        <taxon>Pezizomycotina</taxon>
        <taxon>Eurotiomycetes</taxon>
        <taxon>Eurotiomycetidae</taxon>
        <taxon>Eurotiales</taxon>
        <taxon>Aspergillaceae</taxon>
        <taxon>Aspergillus</taxon>
        <taxon>Aspergillus subgen. Nidulantes</taxon>
    </lineage>
</organism>
<protein>
    <submittedName>
        <fullName evidence="1">Uncharacterized protein</fullName>
    </submittedName>
</protein>
<proteinExistence type="predicted"/>
<dbReference type="HOGENOM" id="CLU_1402420_0_0_1"/>
<accession>C8VEM1</accession>
<dbReference type="OrthoDB" id="4496038at2759"/>
<reference evidence="2" key="1">
    <citation type="journal article" date="2005" name="Nature">
        <title>Sequencing of Aspergillus nidulans and comparative analysis with A. fumigatus and A. oryzae.</title>
        <authorList>
            <person name="Galagan J.E."/>
            <person name="Calvo S.E."/>
            <person name="Cuomo C."/>
            <person name="Ma L.J."/>
            <person name="Wortman J.R."/>
            <person name="Batzoglou S."/>
            <person name="Lee S.I."/>
            <person name="Basturkmen M."/>
            <person name="Spevak C.C."/>
            <person name="Clutterbuck J."/>
            <person name="Kapitonov V."/>
            <person name="Jurka J."/>
            <person name="Scazzocchio C."/>
            <person name="Farman M."/>
            <person name="Butler J."/>
            <person name="Purcell S."/>
            <person name="Harris S."/>
            <person name="Braus G.H."/>
            <person name="Draht O."/>
            <person name="Busch S."/>
            <person name="D'Enfert C."/>
            <person name="Bouchier C."/>
            <person name="Goldman G.H."/>
            <person name="Bell-Pedersen D."/>
            <person name="Griffiths-Jones S."/>
            <person name="Doonan J.H."/>
            <person name="Yu J."/>
            <person name="Vienken K."/>
            <person name="Pain A."/>
            <person name="Freitag M."/>
            <person name="Selker E.U."/>
            <person name="Archer D.B."/>
            <person name="Penalva M.A."/>
            <person name="Oakley B.R."/>
            <person name="Momany M."/>
            <person name="Tanaka T."/>
            <person name="Kumagai T."/>
            <person name="Asai K."/>
            <person name="Machida M."/>
            <person name="Nierman W.C."/>
            <person name="Denning D.W."/>
            <person name="Caddick M."/>
            <person name="Hynes M."/>
            <person name="Paoletti M."/>
            <person name="Fischer R."/>
            <person name="Miller B."/>
            <person name="Dyer P."/>
            <person name="Sachs M.S."/>
            <person name="Osmani S.A."/>
            <person name="Birren B.W."/>
        </authorList>
    </citation>
    <scope>NUCLEOTIDE SEQUENCE [LARGE SCALE GENOMIC DNA]</scope>
    <source>
        <strain evidence="2">FGSC A4 / ATCC 38163 / CBS 112.46 / NRRL 194 / M139</strain>
    </source>
</reference>
<dbReference type="EMBL" id="BN001305">
    <property type="protein sequence ID" value="CBF80690.1"/>
    <property type="molecule type" value="Genomic_DNA"/>
</dbReference>
<accession>Q5AQF4</accession>
<sequence>MCTDHKAPFAGIARMPLKALQGNKSNDVPFQMTRRHCTYKPETSFSADNQISNDMADEDQPDEPATMENILPGLLRQIREEITKQVRDESITPHVQETISWEDSTLAAELWARITSTYGLSTAEERLMTVKALLDINPQGNYPAMIRDPQQIGAKLKCLWQQSFIYTKLDKFFSCGRGPIKNLDIAALADQLVA</sequence>
<dbReference type="RefSeq" id="XP_868858.1">
    <property type="nucleotide sequence ID" value="XM_863765.1"/>
</dbReference>
<keyword evidence="2" id="KW-1185">Reference proteome</keyword>
<dbReference type="Proteomes" id="UP000000560">
    <property type="component" value="Chromosome V"/>
</dbReference>
<dbReference type="VEuPathDB" id="FungiDB:AN9476"/>
<name>Q5AQF4_EMENI</name>
<dbReference type="AlphaFoldDB" id="Q5AQF4"/>
<dbReference type="KEGG" id="ani:ANIA_09476"/>